<evidence type="ECO:0000313" key="3">
    <source>
        <dbReference type="EMBL" id="APJ04999.1"/>
    </source>
</evidence>
<proteinExistence type="predicted"/>
<dbReference type="Pfam" id="PF01497">
    <property type="entry name" value="Peripla_BP_2"/>
    <property type="match status" value="1"/>
</dbReference>
<dbReference type="RefSeq" id="WP_148698762.1">
    <property type="nucleotide sequence ID" value="NZ_CP017834.1"/>
</dbReference>
<dbReference type="PROSITE" id="PS50983">
    <property type="entry name" value="FE_B12_PBP"/>
    <property type="match status" value="1"/>
</dbReference>
<reference evidence="3 4" key="1">
    <citation type="submission" date="2016-10" db="EMBL/GenBank/DDBJ databases">
        <title>Silvanigrella aquatica sp. nov., isolated from a freshwater lake located in the Black Forest, Germany, description of Silvanigrellaceae fam. nov., Silvanigrellales ord. nov., reclassification of the order Bdellovibrionales in the class Oligoflexia, reclassification of the families Bacteriovoracaceae and Halobacteriovoraceae in the new order Bacteriovoracales ord. nov., and reclassification of the family Pseudobacteriovoracaceae in the order Oligoflexiales.</title>
        <authorList>
            <person name="Hahn M.W."/>
            <person name="Schmidt J."/>
            <person name="Koll U."/>
            <person name="Rohde M."/>
            <person name="Verbag S."/>
            <person name="Pitt A."/>
            <person name="Nakai R."/>
            <person name="Naganuma T."/>
            <person name="Lang E."/>
        </authorList>
    </citation>
    <scope>NUCLEOTIDE SEQUENCE [LARGE SCALE GENOMIC DNA]</scope>
    <source>
        <strain evidence="3 4">MWH-Nonnen-W8red</strain>
    </source>
</reference>
<dbReference type="NCBIfam" id="NF038402">
    <property type="entry name" value="TroA_like"/>
    <property type="match status" value="1"/>
</dbReference>
<sequence length="270" mass="30169">MKKIIRYFFILIIFIHCNLFANNKKIVTLAPNLTEIVYALGQGHNLVGNTLLCDYPEEAKKVFKVGNFNNPSIENILASGANIVLATEGNPMDKLKILKPMGVEVLQVKPQSAQDIPKIIKTIAVHLGVEKQGVILSSNIENSLNELSMKNKKNKSFLLVLQFNPTYSVSEETWLGGLFKLSGLKNIVGKSVIKYPILSNEFLLKNRPDVVLVGEIEGKTKKESYEINKIKLKQIFGNETEKIEIITVPKDVLVRPGPRIVEGIKFIESI</sequence>
<dbReference type="InterPro" id="IPR002491">
    <property type="entry name" value="ABC_transptr_periplasmic_BD"/>
</dbReference>
<protein>
    <recommendedName>
        <fullName evidence="2">Fe/B12 periplasmic-binding domain-containing protein</fullName>
    </recommendedName>
</protein>
<name>A0A1L4D479_9BACT</name>
<dbReference type="AlphaFoldDB" id="A0A1L4D479"/>
<dbReference type="InterPro" id="IPR054828">
    <property type="entry name" value="Vit_B12_bind_prot"/>
</dbReference>
<keyword evidence="4" id="KW-1185">Reference proteome</keyword>
<evidence type="ECO:0000313" key="4">
    <source>
        <dbReference type="Proteomes" id="UP000184731"/>
    </source>
</evidence>
<organism evidence="3 4">
    <name type="scientific">Silvanigrella aquatica</name>
    <dbReference type="NCBI Taxonomy" id="1915309"/>
    <lineage>
        <taxon>Bacteria</taxon>
        <taxon>Pseudomonadati</taxon>
        <taxon>Bdellovibrionota</taxon>
        <taxon>Oligoflexia</taxon>
        <taxon>Silvanigrellales</taxon>
        <taxon>Silvanigrellaceae</taxon>
        <taxon>Silvanigrella</taxon>
    </lineage>
</organism>
<gene>
    <name evidence="3" type="ORF">AXG55_14300</name>
</gene>
<dbReference type="SUPFAM" id="SSF53807">
    <property type="entry name" value="Helical backbone' metal receptor"/>
    <property type="match status" value="1"/>
</dbReference>
<evidence type="ECO:0000256" key="1">
    <source>
        <dbReference type="ARBA" id="ARBA00022729"/>
    </source>
</evidence>
<feature type="domain" description="Fe/B12 periplasmic-binding" evidence="2">
    <location>
        <begin position="25"/>
        <end position="270"/>
    </location>
</feature>
<dbReference type="GO" id="GO:0071281">
    <property type="term" value="P:cellular response to iron ion"/>
    <property type="evidence" value="ECO:0007669"/>
    <property type="project" value="TreeGrafter"/>
</dbReference>
<dbReference type="KEGG" id="saqi:AXG55_14300"/>
<dbReference type="PANTHER" id="PTHR30535:SF34">
    <property type="entry name" value="MOLYBDATE-BINDING PROTEIN MOLA"/>
    <property type="match status" value="1"/>
</dbReference>
<dbReference type="OrthoDB" id="6495095at2"/>
<dbReference type="STRING" id="1915309.AXG55_14300"/>
<dbReference type="PANTHER" id="PTHR30535">
    <property type="entry name" value="VITAMIN B12-BINDING PROTEIN"/>
    <property type="match status" value="1"/>
</dbReference>
<dbReference type="Gene3D" id="3.40.50.1980">
    <property type="entry name" value="Nitrogenase molybdenum iron protein domain"/>
    <property type="match status" value="2"/>
</dbReference>
<dbReference type="InterPro" id="IPR050902">
    <property type="entry name" value="ABC_Transporter_SBP"/>
</dbReference>
<dbReference type="Proteomes" id="UP000184731">
    <property type="component" value="Chromosome"/>
</dbReference>
<accession>A0A1L4D479</accession>
<evidence type="ECO:0000259" key="2">
    <source>
        <dbReference type="PROSITE" id="PS50983"/>
    </source>
</evidence>
<keyword evidence="1" id="KW-0732">Signal</keyword>
<dbReference type="EMBL" id="CP017834">
    <property type="protein sequence ID" value="APJ04999.1"/>
    <property type="molecule type" value="Genomic_DNA"/>
</dbReference>